<dbReference type="EMBL" id="VYQF01000001">
    <property type="protein sequence ID" value="KAA9042253.1"/>
    <property type="molecule type" value="Genomic_DNA"/>
</dbReference>
<evidence type="ECO:0000256" key="5">
    <source>
        <dbReference type="SAM" id="MobiDB-lite"/>
    </source>
</evidence>
<dbReference type="PANTHER" id="PTHR31339:SF9">
    <property type="entry name" value="PLASMIN AND FIBRONECTIN-BINDING PROTEIN A"/>
    <property type="match status" value="1"/>
</dbReference>
<name>A0A5J5IPP8_9BACT</name>
<dbReference type="SUPFAM" id="SSF51126">
    <property type="entry name" value="Pectin lyase-like"/>
    <property type="match status" value="1"/>
</dbReference>
<evidence type="ECO:0000256" key="2">
    <source>
        <dbReference type="ARBA" id="ARBA00022801"/>
    </source>
</evidence>
<sequence>MVACFGQKRDFVITDYGAIPDGVTNNVIALQHAIDDANKNGGGRVVVPRGRFLSGVIHLKSNVELFVHEEAVLLASTDRADYGPSQSASAWIVADHANNISITGNGTIDGQCDLLIQDIYKKLKAGELYDIEWKQYNDWHQRRPSESNRPRMIEFRNCDSVTIKNIHLQNGTSWIQDYKNCSNLKIDSVHVFSNTFLNNDGIDVVDCKNARITNCIINAADDGICLKSEDSNRRCENIYVANCKVRSSASAVKLGTASRGGFKNIVIKNIEVYNTFRSAIAIESVDGGRLEDVDVQHIHAVNTGNAIFIRLGHRNKDSVISQLRNVFISDVTVEVPKGKPDKDYPMEGPELRAPSKNEDTTVQYPNDAAPWDHFSIDTSSALIPHNVFPSSVTGFPGHPVENVVLQNITIIYDGGGDKSLAHFPLDSFNKIPEAITNYPEFSMFGELPAWGLYVRHVKGITLKNIKLVNKTKDYRVSLLMDDAQKVTVQNFSVEGATSLPTLFFNDVKPLVLNNIKAPGKRNQTIKIKTTRSEK</sequence>
<dbReference type="InterPro" id="IPR051801">
    <property type="entry name" value="GH28_Enzymes"/>
</dbReference>
<keyword evidence="3 4" id="KW-0326">Glycosidase</keyword>
<proteinExistence type="inferred from homology"/>
<gene>
    <name evidence="6" type="ORF">FW778_03805</name>
</gene>
<comment type="similarity">
    <text evidence="1 4">Belongs to the glycosyl hydrolase 28 family.</text>
</comment>
<dbReference type="PANTHER" id="PTHR31339">
    <property type="entry name" value="PECTIN LYASE-RELATED"/>
    <property type="match status" value="1"/>
</dbReference>
<dbReference type="GO" id="GO:0004650">
    <property type="term" value="F:polygalacturonase activity"/>
    <property type="evidence" value="ECO:0007669"/>
    <property type="project" value="InterPro"/>
</dbReference>
<evidence type="ECO:0000313" key="7">
    <source>
        <dbReference type="Proteomes" id="UP000326903"/>
    </source>
</evidence>
<comment type="caution">
    <text evidence="6">The sequence shown here is derived from an EMBL/GenBank/DDBJ whole genome shotgun (WGS) entry which is preliminary data.</text>
</comment>
<keyword evidence="7" id="KW-1185">Reference proteome</keyword>
<dbReference type="InterPro" id="IPR011050">
    <property type="entry name" value="Pectin_lyase_fold/virulence"/>
</dbReference>
<dbReference type="Proteomes" id="UP000326903">
    <property type="component" value="Unassembled WGS sequence"/>
</dbReference>
<protein>
    <submittedName>
        <fullName evidence="6">Glycoside hydrolase family 28</fullName>
    </submittedName>
</protein>
<dbReference type="InterPro" id="IPR006626">
    <property type="entry name" value="PbH1"/>
</dbReference>
<organism evidence="6 7">
    <name type="scientific">Ginsengibacter hankyongi</name>
    <dbReference type="NCBI Taxonomy" id="2607284"/>
    <lineage>
        <taxon>Bacteria</taxon>
        <taxon>Pseudomonadati</taxon>
        <taxon>Bacteroidota</taxon>
        <taxon>Chitinophagia</taxon>
        <taxon>Chitinophagales</taxon>
        <taxon>Chitinophagaceae</taxon>
        <taxon>Ginsengibacter</taxon>
    </lineage>
</organism>
<accession>A0A5J5IPP8</accession>
<evidence type="ECO:0000256" key="1">
    <source>
        <dbReference type="ARBA" id="ARBA00008834"/>
    </source>
</evidence>
<evidence type="ECO:0000256" key="4">
    <source>
        <dbReference type="RuleBase" id="RU361169"/>
    </source>
</evidence>
<dbReference type="Pfam" id="PF00295">
    <property type="entry name" value="Glyco_hydro_28"/>
    <property type="match status" value="1"/>
</dbReference>
<dbReference type="SMART" id="SM00710">
    <property type="entry name" value="PbH1"/>
    <property type="match status" value="5"/>
</dbReference>
<reference evidence="6 7" key="1">
    <citation type="submission" date="2019-09" db="EMBL/GenBank/DDBJ databases">
        <title>Draft genome sequence of Ginsengibacter sp. BR5-29.</title>
        <authorList>
            <person name="Im W.-T."/>
        </authorList>
    </citation>
    <scope>NUCLEOTIDE SEQUENCE [LARGE SCALE GENOMIC DNA]</scope>
    <source>
        <strain evidence="6 7">BR5-29</strain>
    </source>
</reference>
<dbReference type="AlphaFoldDB" id="A0A5J5IPP8"/>
<dbReference type="InterPro" id="IPR012334">
    <property type="entry name" value="Pectin_lyas_fold"/>
</dbReference>
<feature type="region of interest" description="Disordered" evidence="5">
    <location>
        <begin position="338"/>
        <end position="359"/>
    </location>
</feature>
<evidence type="ECO:0000313" key="6">
    <source>
        <dbReference type="EMBL" id="KAA9042253.1"/>
    </source>
</evidence>
<dbReference type="Gene3D" id="2.160.20.10">
    <property type="entry name" value="Single-stranded right-handed beta-helix, Pectin lyase-like"/>
    <property type="match status" value="1"/>
</dbReference>
<evidence type="ECO:0000256" key="3">
    <source>
        <dbReference type="ARBA" id="ARBA00023295"/>
    </source>
</evidence>
<dbReference type="InterPro" id="IPR000743">
    <property type="entry name" value="Glyco_hydro_28"/>
</dbReference>
<dbReference type="GO" id="GO:0005975">
    <property type="term" value="P:carbohydrate metabolic process"/>
    <property type="evidence" value="ECO:0007669"/>
    <property type="project" value="InterPro"/>
</dbReference>
<keyword evidence="2 4" id="KW-0378">Hydrolase</keyword>